<dbReference type="RefSeq" id="WP_323304516.1">
    <property type="nucleotide sequence ID" value="NZ_JAYGHX010000002.1"/>
</dbReference>
<keyword evidence="3" id="KW-1185">Reference proteome</keyword>
<sequence>MTTHFVVTVQNLRRHLHRFFSIGTAWIIAVGLLFLAPVFNPATALADDTGNWYLDDGSGHQLGAVLFERSDINAPSGLRLRLNAETAGLTLDHVRPMVMSDGGQQAWSLDNRSLELLGAASGAIPVGSSQYDAGCLNPIPADGMAMRITVPSSAGDLTFALAPGQVQTIHSLSEACAN</sequence>
<evidence type="ECO:0000313" key="2">
    <source>
        <dbReference type="EMBL" id="MEA5390411.1"/>
    </source>
</evidence>
<name>A0ABU5RRP0_9CYAN</name>
<proteinExistence type="predicted"/>
<comment type="caution">
    <text evidence="2">The sequence shown here is derived from an EMBL/GenBank/DDBJ whole genome shotgun (WGS) entry which is preliminary data.</text>
</comment>
<keyword evidence="1" id="KW-1133">Transmembrane helix</keyword>
<feature type="transmembrane region" description="Helical" evidence="1">
    <location>
        <begin position="19"/>
        <end position="39"/>
    </location>
</feature>
<evidence type="ECO:0000256" key="1">
    <source>
        <dbReference type="SAM" id="Phobius"/>
    </source>
</evidence>
<keyword evidence="1" id="KW-0472">Membrane</keyword>
<reference evidence="2 3" key="1">
    <citation type="submission" date="2023-12" db="EMBL/GenBank/DDBJ databases">
        <title>Baltic Sea Cyanobacteria.</title>
        <authorList>
            <person name="Delbaje E."/>
            <person name="Fewer D.P."/>
            <person name="Shishido T.K."/>
        </authorList>
    </citation>
    <scope>NUCLEOTIDE SEQUENCE [LARGE SCALE GENOMIC DNA]</scope>
    <source>
        <strain evidence="2 3">UHCC 0139</strain>
    </source>
</reference>
<organism evidence="2 3">
    <name type="scientific">Cyanobium gracile UHCC 0139</name>
    <dbReference type="NCBI Taxonomy" id="3110308"/>
    <lineage>
        <taxon>Bacteria</taxon>
        <taxon>Bacillati</taxon>
        <taxon>Cyanobacteriota</taxon>
        <taxon>Cyanophyceae</taxon>
        <taxon>Synechococcales</taxon>
        <taxon>Prochlorococcaceae</taxon>
        <taxon>Cyanobium</taxon>
    </lineage>
</organism>
<dbReference type="EMBL" id="JAYGHX010000002">
    <property type="protein sequence ID" value="MEA5390411.1"/>
    <property type="molecule type" value="Genomic_DNA"/>
</dbReference>
<accession>A0ABU5RRP0</accession>
<dbReference type="Proteomes" id="UP001304461">
    <property type="component" value="Unassembled WGS sequence"/>
</dbReference>
<evidence type="ECO:0000313" key="3">
    <source>
        <dbReference type="Proteomes" id="UP001304461"/>
    </source>
</evidence>
<protein>
    <recommendedName>
        <fullName evidence="4">DUF3122 domain-containing protein</fullName>
    </recommendedName>
</protein>
<evidence type="ECO:0008006" key="4">
    <source>
        <dbReference type="Google" id="ProtNLM"/>
    </source>
</evidence>
<keyword evidence="1" id="KW-0812">Transmembrane</keyword>
<gene>
    <name evidence="2" type="ORF">VB738_03955</name>
</gene>